<keyword evidence="2" id="KW-1003">Cell membrane</keyword>
<evidence type="ECO:0000256" key="4">
    <source>
        <dbReference type="ARBA" id="ARBA00022989"/>
    </source>
</evidence>
<evidence type="ECO:0000256" key="1">
    <source>
        <dbReference type="ARBA" id="ARBA00004651"/>
    </source>
</evidence>
<feature type="transmembrane region" description="Helical" evidence="6">
    <location>
        <begin position="103"/>
        <end position="125"/>
    </location>
</feature>
<feature type="transmembrane region" description="Helical" evidence="6">
    <location>
        <begin position="302"/>
        <end position="319"/>
    </location>
</feature>
<accession>A0ABY5VF21</accession>
<feature type="transmembrane region" description="Helical" evidence="6">
    <location>
        <begin position="171"/>
        <end position="192"/>
    </location>
</feature>
<sequence length="328" mass="34960">MTDTVRGADAAPEKKKIIREFVKHRGNVIIFLFIWLAGMIFVKNFANLDNNLNIVTQSAIPAISCLGMTFVLMTGGIDLSVGYTLGFCSYMFGMFAIRMELPLIAALILTLIIGGICGLVNGLLVQIVKIPAFIVTLGTGYIIFGIAQIVSNGSAITNLPEHVLAIARAKFLGISSMVYIAAAVVLICWFVLHKSTYGRTLMSVGLNIKASRLSGVRAGYVTVMAYVTCGVCSALAAVLMATRVNNCVPTLGGTEFTFQVITAAILGGASLFGGVGSAWGSVLGVMTIYIIENCLGLLGVNYYMYTAILSIIILAAIVFENLKNRILQ</sequence>
<evidence type="ECO:0000256" key="3">
    <source>
        <dbReference type="ARBA" id="ARBA00022692"/>
    </source>
</evidence>
<evidence type="ECO:0000313" key="8">
    <source>
        <dbReference type="Proteomes" id="UP001060164"/>
    </source>
</evidence>
<evidence type="ECO:0000256" key="5">
    <source>
        <dbReference type="ARBA" id="ARBA00023136"/>
    </source>
</evidence>
<feature type="transmembrane region" description="Helical" evidence="6">
    <location>
        <begin position="24"/>
        <end position="42"/>
    </location>
</feature>
<feature type="transmembrane region" description="Helical" evidence="6">
    <location>
        <begin position="80"/>
        <end position="97"/>
    </location>
</feature>
<feature type="transmembrane region" description="Helical" evidence="6">
    <location>
        <begin position="261"/>
        <end position="290"/>
    </location>
</feature>
<reference evidence="7" key="1">
    <citation type="journal article" date="2022" name="Cell">
        <title>Design, construction, and in vivo augmentation of a complex gut microbiome.</title>
        <authorList>
            <person name="Cheng A.G."/>
            <person name="Ho P.Y."/>
            <person name="Aranda-Diaz A."/>
            <person name="Jain S."/>
            <person name="Yu F.B."/>
            <person name="Meng X."/>
            <person name="Wang M."/>
            <person name="Iakiviak M."/>
            <person name="Nagashima K."/>
            <person name="Zhao A."/>
            <person name="Murugkar P."/>
            <person name="Patil A."/>
            <person name="Atabakhsh K."/>
            <person name="Weakley A."/>
            <person name="Yan J."/>
            <person name="Brumbaugh A.R."/>
            <person name="Higginbottom S."/>
            <person name="Dimas A."/>
            <person name="Shiver A.L."/>
            <person name="Deutschbauer A."/>
            <person name="Neff N."/>
            <person name="Sonnenburg J.L."/>
            <person name="Huang K.C."/>
            <person name="Fischbach M.A."/>
        </authorList>
    </citation>
    <scope>NUCLEOTIDE SEQUENCE</scope>
    <source>
        <strain evidence="7">DSM 19829</strain>
    </source>
</reference>
<feature type="transmembrane region" description="Helical" evidence="6">
    <location>
        <begin position="132"/>
        <end position="151"/>
    </location>
</feature>
<dbReference type="EMBL" id="CP102290">
    <property type="protein sequence ID" value="UWP58867.1"/>
    <property type="molecule type" value="Genomic_DNA"/>
</dbReference>
<protein>
    <submittedName>
        <fullName evidence="7">ABC transporter permease</fullName>
    </submittedName>
</protein>
<keyword evidence="4 6" id="KW-1133">Transmembrane helix</keyword>
<proteinExistence type="predicted"/>
<dbReference type="CDD" id="cd06579">
    <property type="entry name" value="TM_PBP1_transp_AraH_like"/>
    <property type="match status" value="1"/>
</dbReference>
<comment type="subcellular location">
    <subcellularLocation>
        <location evidence="1">Cell membrane</location>
        <topology evidence="1">Multi-pass membrane protein</topology>
    </subcellularLocation>
</comment>
<evidence type="ECO:0000256" key="2">
    <source>
        <dbReference type="ARBA" id="ARBA00022475"/>
    </source>
</evidence>
<dbReference type="Pfam" id="PF02653">
    <property type="entry name" value="BPD_transp_2"/>
    <property type="match status" value="1"/>
</dbReference>
<organism evidence="7 8">
    <name type="scientific">Ruminococcus gauvreauii</name>
    <dbReference type="NCBI Taxonomy" id="438033"/>
    <lineage>
        <taxon>Bacteria</taxon>
        <taxon>Bacillati</taxon>
        <taxon>Bacillota</taxon>
        <taxon>Clostridia</taxon>
        <taxon>Eubacteriales</taxon>
        <taxon>Oscillospiraceae</taxon>
        <taxon>Ruminococcus</taxon>
    </lineage>
</organism>
<gene>
    <name evidence="7" type="ORF">NQ502_16055</name>
</gene>
<dbReference type="RefSeq" id="WP_028527382.1">
    <property type="nucleotide sequence ID" value="NZ_CABLBR010000001.1"/>
</dbReference>
<evidence type="ECO:0000313" key="7">
    <source>
        <dbReference type="EMBL" id="UWP58867.1"/>
    </source>
</evidence>
<dbReference type="InterPro" id="IPR001851">
    <property type="entry name" value="ABC_transp_permease"/>
</dbReference>
<keyword evidence="5 6" id="KW-0472">Membrane</keyword>
<dbReference type="Proteomes" id="UP001060164">
    <property type="component" value="Chromosome"/>
</dbReference>
<feature type="transmembrane region" description="Helical" evidence="6">
    <location>
        <begin position="218"/>
        <end position="241"/>
    </location>
</feature>
<name>A0ABY5VF21_9FIRM</name>
<keyword evidence="3 6" id="KW-0812">Transmembrane</keyword>
<evidence type="ECO:0000256" key="6">
    <source>
        <dbReference type="SAM" id="Phobius"/>
    </source>
</evidence>
<dbReference type="PANTHER" id="PTHR32196">
    <property type="entry name" value="ABC TRANSPORTER PERMEASE PROTEIN YPHD-RELATED-RELATED"/>
    <property type="match status" value="1"/>
</dbReference>
<feature type="transmembrane region" description="Helical" evidence="6">
    <location>
        <begin position="54"/>
        <end position="73"/>
    </location>
</feature>
<keyword evidence="8" id="KW-1185">Reference proteome</keyword>